<evidence type="ECO:0000259" key="1">
    <source>
        <dbReference type="Pfam" id="PF02625"/>
    </source>
</evidence>
<sequence length="109" mass="12062">MTSQDQQVLEQLDVWLNQNYQVWLVTVVETYGSSPRQPGAMLALRADGVLLGSVSGGCIEDELIQRVRLAELSTKKAELVTFGETQEEQQRFKLPCGGSIRLLVEPVGN</sequence>
<name>A0A0F9JLH6_9ZZZZ</name>
<dbReference type="InterPro" id="IPR003777">
    <property type="entry name" value="XdhC_CoxI"/>
</dbReference>
<feature type="non-terminal residue" evidence="2">
    <location>
        <position position="109"/>
    </location>
</feature>
<organism evidence="2">
    <name type="scientific">marine sediment metagenome</name>
    <dbReference type="NCBI Taxonomy" id="412755"/>
    <lineage>
        <taxon>unclassified sequences</taxon>
        <taxon>metagenomes</taxon>
        <taxon>ecological metagenomes</taxon>
    </lineage>
</organism>
<dbReference type="EMBL" id="LAZR01009807">
    <property type="protein sequence ID" value="KKM70498.1"/>
    <property type="molecule type" value="Genomic_DNA"/>
</dbReference>
<dbReference type="InterPro" id="IPR052698">
    <property type="entry name" value="MoCofactor_Util/Proc"/>
</dbReference>
<comment type="caution">
    <text evidence="2">The sequence shown here is derived from an EMBL/GenBank/DDBJ whole genome shotgun (WGS) entry which is preliminary data.</text>
</comment>
<reference evidence="2" key="1">
    <citation type="journal article" date="2015" name="Nature">
        <title>Complex archaea that bridge the gap between prokaryotes and eukaryotes.</title>
        <authorList>
            <person name="Spang A."/>
            <person name="Saw J.H."/>
            <person name="Jorgensen S.L."/>
            <person name="Zaremba-Niedzwiedzka K."/>
            <person name="Martijn J."/>
            <person name="Lind A.E."/>
            <person name="van Eijk R."/>
            <person name="Schleper C."/>
            <person name="Guy L."/>
            <person name="Ettema T.J."/>
        </authorList>
    </citation>
    <scope>NUCLEOTIDE SEQUENCE</scope>
</reference>
<dbReference type="AlphaFoldDB" id="A0A0F9JLH6"/>
<dbReference type="Pfam" id="PF02625">
    <property type="entry name" value="XdhC_CoxI"/>
    <property type="match status" value="1"/>
</dbReference>
<proteinExistence type="predicted"/>
<protein>
    <recommendedName>
        <fullName evidence="1">XdhC- CoxI domain-containing protein</fullName>
    </recommendedName>
</protein>
<feature type="domain" description="XdhC- CoxI" evidence="1">
    <location>
        <begin position="15"/>
        <end position="83"/>
    </location>
</feature>
<accession>A0A0F9JLH6</accession>
<gene>
    <name evidence="2" type="ORF">LCGC14_1440080</name>
</gene>
<evidence type="ECO:0000313" key="2">
    <source>
        <dbReference type="EMBL" id="KKM70498.1"/>
    </source>
</evidence>
<dbReference type="PANTHER" id="PTHR30388">
    <property type="entry name" value="ALDEHYDE OXIDOREDUCTASE MOLYBDENUM COFACTOR ASSEMBLY PROTEIN"/>
    <property type="match status" value="1"/>
</dbReference>
<dbReference type="PANTHER" id="PTHR30388:SF4">
    <property type="entry name" value="MOLYBDENUM COFACTOR INSERTION CHAPERONE PAOD"/>
    <property type="match status" value="1"/>
</dbReference>